<comment type="caution">
    <text evidence="2">The sequence shown here is derived from an EMBL/GenBank/DDBJ whole genome shotgun (WGS) entry which is preliminary data.</text>
</comment>
<protein>
    <recommendedName>
        <fullName evidence="1">DUF6598 domain-containing protein</fullName>
    </recommendedName>
</protein>
<evidence type="ECO:0000259" key="1">
    <source>
        <dbReference type="Pfam" id="PF20241"/>
    </source>
</evidence>
<reference evidence="2" key="2">
    <citation type="submission" date="2021-12" db="EMBL/GenBank/DDBJ databases">
        <title>Resequencing data analysis of finger millet.</title>
        <authorList>
            <person name="Hatakeyama M."/>
            <person name="Aluri S."/>
            <person name="Balachadran M.T."/>
            <person name="Sivarajan S.R."/>
            <person name="Poveda L."/>
            <person name="Shimizu-Inatsugi R."/>
            <person name="Schlapbach R."/>
            <person name="Sreeman S.M."/>
            <person name="Shimizu K.K."/>
        </authorList>
    </citation>
    <scope>NUCLEOTIDE SEQUENCE</scope>
</reference>
<dbReference type="AlphaFoldDB" id="A0AAV5FNS3"/>
<feature type="domain" description="DUF6598" evidence="1">
    <location>
        <begin position="57"/>
        <end position="248"/>
    </location>
</feature>
<gene>
    <name evidence="2" type="primary">gb25128</name>
    <name evidence="2" type="ORF">PR202_gb25128</name>
</gene>
<keyword evidence="3" id="KW-1185">Reference proteome</keyword>
<evidence type="ECO:0000313" key="2">
    <source>
        <dbReference type="EMBL" id="GJN36282.1"/>
    </source>
</evidence>
<reference evidence="2" key="1">
    <citation type="journal article" date="2018" name="DNA Res.">
        <title>Multiple hybrid de novo genome assembly of finger millet, an orphan allotetraploid crop.</title>
        <authorList>
            <person name="Hatakeyama M."/>
            <person name="Aluri S."/>
            <person name="Balachadran M.T."/>
            <person name="Sivarajan S.R."/>
            <person name="Patrignani A."/>
            <person name="Gruter S."/>
            <person name="Poveda L."/>
            <person name="Shimizu-Inatsugi R."/>
            <person name="Baeten J."/>
            <person name="Francoijs K.J."/>
            <person name="Nataraja K.N."/>
            <person name="Reddy Y.A.N."/>
            <person name="Phadnis S."/>
            <person name="Ravikumar R.L."/>
            <person name="Schlapbach R."/>
            <person name="Sreeman S.M."/>
            <person name="Shimizu K.K."/>
        </authorList>
    </citation>
    <scope>NUCLEOTIDE SEQUENCE</scope>
</reference>
<dbReference type="InterPro" id="IPR046533">
    <property type="entry name" value="DUF6598"/>
</dbReference>
<dbReference type="PANTHER" id="PTHR33065">
    <property type="entry name" value="OS07G0486400 PROTEIN"/>
    <property type="match status" value="1"/>
</dbReference>
<organism evidence="2 3">
    <name type="scientific">Eleusine coracana subsp. coracana</name>
    <dbReference type="NCBI Taxonomy" id="191504"/>
    <lineage>
        <taxon>Eukaryota</taxon>
        <taxon>Viridiplantae</taxon>
        <taxon>Streptophyta</taxon>
        <taxon>Embryophyta</taxon>
        <taxon>Tracheophyta</taxon>
        <taxon>Spermatophyta</taxon>
        <taxon>Magnoliopsida</taxon>
        <taxon>Liliopsida</taxon>
        <taxon>Poales</taxon>
        <taxon>Poaceae</taxon>
        <taxon>PACMAD clade</taxon>
        <taxon>Chloridoideae</taxon>
        <taxon>Cynodonteae</taxon>
        <taxon>Eleusininae</taxon>
        <taxon>Eleusine</taxon>
    </lineage>
</organism>
<proteinExistence type="predicted"/>
<evidence type="ECO:0000313" key="3">
    <source>
        <dbReference type="Proteomes" id="UP001054889"/>
    </source>
</evidence>
<dbReference type="EMBL" id="BQKI01000088">
    <property type="protein sequence ID" value="GJN36282.1"/>
    <property type="molecule type" value="Genomic_DNA"/>
</dbReference>
<dbReference type="Proteomes" id="UP001054889">
    <property type="component" value="Unassembled WGS sequence"/>
</dbReference>
<sequence>MAEEDSDEDEKRANDYFAYQASRFRESWEVQWFGYFGFFEDTRDSKLPNSILADIVFAPQVPYLTLTDPIRAVVIVDPVTFEVDLKVKGTTEAEDKHLSSLAVPFTSSATFPSRSLKRDYTSKLSTLEFALGLLDYSLEATITVRVTHGSWPDGYRAQIAARTASISHEKIILLDSRDKEAVLVDDDGWIPLSRQVASVEINGKLKVGVKALLGDDIDVTKERFFSPKKAGKRCGTLNVGFCRMDVTVACYYLLLGR</sequence>
<accession>A0AAV5FNS3</accession>
<dbReference type="Pfam" id="PF20241">
    <property type="entry name" value="DUF6598"/>
    <property type="match status" value="1"/>
</dbReference>
<name>A0AAV5FNS3_ELECO</name>
<dbReference type="PANTHER" id="PTHR33065:SF177">
    <property type="entry name" value="OS08G0141000 PROTEIN"/>
    <property type="match status" value="1"/>
</dbReference>